<proteinExistence type="predicted"/>
<dbReference type="PANTHER" id="PTHR11360:SF284">
    <property type="entry name" value="EG:103B4.3 PROTEIN-RELATED"/>
    <property type="match status" value="1"/>
</dbReference>
<feature type="transmembrane region" description="Helical" evidence="1">
    <location>
        <begin position="133"/>
        <end position="160"/>
    </location>
</feature>
<dbReference type="PROSITE" id="PS50850">
    <property type="entry name" value="MFS"/>
    <property type="match status" value="1"/>
</dbReference>
<dbReference type="Pfam" id="PF07690">
    <property type="entry name" value="MFS_1"/>
    <property type="match status" value="1"/>
</dbReference>
<dbReference type="InterPro" id="IPR050327">
    <property type="entry name" value="Proton-linked_MCT"/>
</dbReference>
<dbReference type="GO" id="GO:0022857">
    <property type="term" value="F:transmembrane transporter activity"/>
    <property type="evidence" value="ECO:0007669"/>
    <property type="project" value="InterPro"/>
</dbReference>
<keyword evidence="1" id="KW-0472">Membrane</keyword>
<name>X1RZ97_9ZZZZ</name>
<reference evidence="3" key="1">
    <citation type="journal article" date="2014" name="Front. Microbiol.">
        <title>High frequency of phylogenetically diverse reductive dehalogenase-homologous genes in deep subseafloor sedimentary metagenomes.</title>
        <authorList>
            <person name="Kawai M."/>
            <person name="Futagami T."/>
            <person name="Toyoda A."/>
            <person name="Takaki Y."/>
            <person name="Nishi S."/>
            <person name="Hori S."/>
            <person name="Arai W."/>
            <person name="Tsubouchi T."/>
            <person name="Morono Y."/>
            <person name="Uchiyama I."/>
            <person name="Ito T."/>
            <person name="Fujiyama A."/>
            <person name="Inagaki F."/>
            <person name="Takami H."/>
        </authorList>
    </citation>
    <scope>NUCLEOTIDE SEQUENCE</scope>
    <source>
        <strain evidence="3">Expedition CK06-06</strain>
    </source>
</reference>
<keyword evidence="1" id="KW-0812">Transmembrane</keyword>
<evidence type="ECO:0000259" key="2">
    <source>
        <dbReference type="PROSITE" id="PS50850"/>
    </source>
</evidence>
<evidence type="ECO:0000256" key="1">
    <source>
        <dbReference type="SAM" id="Phobius"/>
    </source>
</evidence>
<dbReference type="InterPro" id="IPR020846">
    <property type="entry name" value="MFS_dom"/>
</dbReference>
<evidence type="ECO:0000313" key="3">
    <source>
        <dbReference type="EMBL" id="GAI86102.1"/>
    </source>
</evidence>
<feature type="transmembrane region" description="Helical" evidence="1">
    <location>
        <begin position="110"/>
        <end position="127"/>
    </location>
</feature>
<accession>X1RZ97</accession>
<feature type="domain" description="Major facilitator superfamily (MFS) profile" evidence="2">
    <location>
        <begin position="44"/>
        <end position="236"/>
    </location>
</feature>
<dbReference type="AlphaFoldDB" id="X1RZ97"/>
<organism evidence="3">
    <name type="scientific">marine sediment metagenome</name>
    <dbReference type="NCBI Taxonomy" id="412755"/>
    <lineage>
        <taxon>unclassified sequences</taxon>
        <taxon>metagenomes</taxon>
        <taxon>ecological metagenomes</taxon>
    </lineage>
</organism>
<feature type="transmembrane region" description="Helical" evidence="1">
    <location>
        <begin position="167"/>
        <end position="191"/>
    </location>
</feature>
<dbReference type="PANTHER" id="PTHR11360">
    <property type="entry name" value="MONOCARBOXYLATE TRANSPORTER"/>
    <property type="match status" value="1"/>
</dbReference>
<feature type="transmembrane region" description="Helical" evidence="1">
    <location>
        <begin position="73"/>
        <end position="98"/>
    </location>
</feature>
<dbReference type="SUPFAM" id="SSF103473">
    <property type="entry name" value="MFS general substrate transporter"/>
    <property type="match status" value="1"/>
</dbReference>
<dbReference type="InterPro" id="IPR011701">
    <property type="entry name" value="MFS"/>
</dbReference>
<keyword evidence="1" id="KW-1133">Transmembrane helix</keyword>
<dbReference type="EMBL" id="BARW01008620">
    <property type="protein sequence ID" value="GAI86102.1"/>
    <property type="molecule type" value="Genomic_DNA"/>
</dbReference>
<dbReference type="Gene3D" id="1.20.1250.20">
    <property type="entry name" value="MFS general substrate transporter like domains"/>
    <property type="match status" value="1"/>
</dbReference>
<protein>
    <recommendedName>
        <fullName evidence="2">Major facilitator superfamily (MFS) profile domain-containing protein</fullName>
    </recommendedName>
</protein>
<sequence>MAQLLRRDPAQMHLLPDGEEQTVAYDADLMGSGISLREAIRTRRFWLLCAAYMMVLFCTHTIPVHIAPHATDLGISVAKAAGVLSTIGGVSVIGRIMMGAASDRIGDKRSLIICFIMMLISLLWLQLAGELWMLYLFAVLYGFAHGGFFALISPAVAGLFGTRSHGVILGIVLFFGTLGGAIGSVLTGYIFDVTQSYRLAFWLLTVAITLGLTLIATLKTIDVSGNVTGKEINLGF</sequence>
<comment type="caution">
    <text evidence="3">The sequence shown here is derived from an EMBL/GenBank/DDBJ whole genome shotgun (WGS) entry which is preliminary data.</text>
</comment>
<gene>
    <name evidence="3" type="ORF">S12H4_17597</name>
</gene>
<feature type="transmembrane region" description="Helical" evidence="1">
    <location>
        <begin position="45"/>
        <end position="67"/>
    </location>
</feature>
<feature type="transmembrane region" description="Helical" evidence="1">
    <location>
        <begin position="197"/>
        <end position="218"/>
    </location>
</feature>
<dbReference type="InterPro" id="IPR036259">
    <property type="entry name" value="MFS_trans_sf"/>
</dbReference>